<dbReference type="GO" id="GO:0006814">
    <property type="term" value="P:sodium ion transport"/>
    <property type="evidence" value="ECO:0007669"/>
    <property type="project" value="UniProtKB-KW"/>
</dbReference>
<keyword evidence="4 10" id="KW-0812">Transmembrane</keyword>
<dbReference type="PANTHER" id="PTHR43562:SF3">
    <property type="entry name" value="SODIUM ION_PROTON EXCHANGER (EUROFUNG)"/>
    <property type="match status" value="1"/>
</dbReference>
<keyword evidence="13" id="KW-1185">Reference proteome</keyword>
<gene>
    <name evidence="12" type="ORF">rosag_33560</name>
</gene>
<evidence type="ECO:0000256" key="9">
    <source>
        <dbReference type="ARBA" id="ARBA00023201"/>
    </source>
</evidence>
<evidence type="ECO:0000256" key="4">
    <source>
        <dbReference type="ARBA" id="ARBA00022692"/>
    </source>
</evidence>
<feature type="transmembrane region" description="Helical" evidence="10">
    <location>
        <begin position="225"/>
        <end position="241"/>
    </location>
</feature>
<accession>A0AA37QJA2</accession>
<dbReference type="AlphaFoldDB" id="A0AA37QJA2"/>
<feature type="transmembrane region" description="Helical" evidence="10">
    <location>
        <begin position="114"/>
        <end position="137"/>
    </location>
</feature>
<keyword evidence="8 10" id="KW-0472">Membrane</keyword>
<comment type="subcellular location">
    <subcellularLocation>
        <location evidence="1">Membrane</location>
        <topology evidence="1">Multi-pass membrane protein</topology>
    </subcellularLocation>
</comment>
<organism evidence="12 13">
    <name type="scientific">Roseisolibacter agri</name>
    <dbReference type="NCBI Taxonomy" id="2014610"/>
    <lineage>
        <taxon>Bacteria</taxon>
        <taxon>Pseudomonadati</taxon>
        <taxon>Gemmatimonadota</taxon>
        <taxon>Gemmatimonadia</taxon>
        <taxon>Gemmatimonadales</taxon>
        <taxon>Gemmatimonadaceae</taxon>
        <taxon>Roseisolibacter</taxon>
    </lineage>
</organism>
<keyword evidence="3" id="KW-0050">Antiport</keyword>
<evidence type="ECO:0000256" key="2">
    <source>
        <dbReference type="ARBA" id="ARBA00022448"/>
    </source>
</evidence>
<keyword evidence="5 10" id="KW-1133">Transmembrane helix</keyword>
<keyword evidence="9" id="KW-0739">Sodium transport</keyword>
<dbReference type="RefSeq" id="WP_284351295.1">
    <property type="nucleotide sequence ID" value="NZ_BRXS01000005.1"/>
</dbReference>
<feature type="transmembrane region" description="Helical" evidence="10">
    <location>
        <begin position="346"/>
        <end position="369"/>
    </location>
</feature>
<proteinExistence type="predicted"/>
<evidence type="ECO:0000259" key="11">
    <source>
        <dbReference type="Pfam" id="PF00999"/>
    </source>
</evidence>
<evidence type="ECO:0000313" key="12">
    <source>
        <dbReference type="EMBL" id="GLC26843.1"/>
    </source>
</evidence>
<feature type="transmembrane region" description="Helical" evidence="10">
    <location>
        <begin position="87"/>
        <end position="108"/>
    </location>
</feature>
<evidence type="ECO:0000256" key="1">
    <source>
        <dbReference type="ARBA" id="ARBA00004141"/>
    </source>
</evidence>
<dbReference type="GO" id="GO:0016020">
    <property type="term" value="C:membrane"/>
    <property type="evidence" value="ECO:0007669"/>
    <property type="project" value="UniProtKB-SubCell"/>
</dbReference>
<reference evidence="12" key="1">
    <citation type="submission" date="2022-08" db="EMBL/GenBank/DDBJ databases">
        <title>Draft genome sequencing of Roseisolibacter agri AW1220.</title>
        <authorList>
            <person name="Tobiishi Y."/>
            <person name="Tonouchi A."/>
        </authorList>
    </citation>
    <scope>NUCLEOTIDE SEQUENCE</scope>
    <source>
        <strain evidence="12">AW1220</strain>
    </source>
</reference>
<evidence type="ECO:0000256" key="3">
    <source>
        <dbReference type="ARBA" id="ARBA00022449"/>
    </source>
</evidence>
<dbReference type="GO" id="GO:1902600">
    <property type="term" value="P:proton transmembrane transport"/>
    <property type="evidence" value="ECO:0007669"/>
    <property type="project" value="InterPro"/>
</dbReference>
<evidence type="ECO:0000256" key="8">
    <source>
        <dbReference type="ARBA" id="ARBA00023136"/>
    </source>
</evidence>
<feature type="transmembrane region" description="Helical" evidence="10">
    <location>
        <begin position="285"/>
        <end position="306"/>
    </location>
</feature>
<comment type="caution">
    <text evidence="12">The sequence shown here is derived from an EMBL/GenBank/DDBJ whole genome shotgun (WGS) entry which is preliminary data.</text>
</comment>
<evidence type="ECO:0000313" key="13">
    <source>
        <dbReference type="Proteomes" id="UP001161325"/>
    </source>
</evidence>
<dbReference type="EMBL" id="BRXS01000005">
    <property type="protein sequence ID" value="GLC26843.1"/>
    <property type="molecule type" value="Genomic_DNA"/>
</dbReference>
<keyword evidence="6" id="KW-0915">Sodium</keyword>
<keyword evidence="7" id="KW-0406">Ion transport</keyword>
<evidence type="ECO:0000256" key="7">
    <source>
        <dbReference type="ARBA" id="ARBA00023065"/>
    </source>
</evidence>
<sequence>MPDDLRYVLLLFALFVVPRILQRYRLPSAITSFLLGAGVAFSGAELIPHGPTLPLLATFGIAAMFLVAGLEVNVADLRRGARVIWEHLALHAIVLLLAGVVVTLLLGIGARPAALVALALFTPSTGFILSSLPQLGVSVEEQFWIRAKAIAFELLALGILFVTLQSTSAERLVAATAALMVMTFVLPVAFRLFAARIAPVAPRSEFAFLLMLAVVAAYITKALGVYYLVGAFLVGAAAQSFREQLPALSSESLVHAVEAFASLFAPFYFFYAGTHLRPQDFPPRALLVGGGLLLVCVPLRVLLVLVHRRAAFRQPLRAGLPVALALTPTLVFSLVLAEILRDRFAAAPWLVGALIIYTAGNTLVPGFALHGRASELDVLQPDALAEADNPARRSR</sequence>
<dbReference type="Pfam" id="PF00999">
    <property type="entry name" value="Na_H_Exchanger"/>
    <property type="match status" value="1"/>
</dbReference>
<evidence type="ECO:0000256" key="6">
    <source>
        <dbReference type="ARBA" id="ARBA00023053"/>
    </source>
</evidence>
<protein>
    <recommendedName>
        <fullName evidence="11">Cation/H+ exchanger transmembrane domain-containing protein</fullName>
    </recommendedName>
</protein>
<feature type="transmembrane region" description="Helical" evidence="10">
    <location>
        <begin position="29"/>
        <end position="47"/>
    </location>
</feature>
<evidence type="ECO:0000256" key="10">
    <source>
        <dbReference type="SAM" id="Phobius"/>
    </source>
</evidence>
<dbReference type="PANTHER" id="PTHR43562">
    <property type="entry name" value="NAPA-TYPE SODIUM/HYDROGEN ANTIPORTER"/>
    <property type="match status" value="1"/>
</dbReference>
<feature type="transmembrane region" description="Helical" evidence="10">
    <location>
        <begin position="53"/>
        <end position="75"/>
    </location>
</feature>
<feature type="transmembrane region" description="Helical" evidence="10">
    <location>
        <begin position="6"/>
        <end position="22"/>
    </location>
</feature>
<feature type="domain" description="Cation/H+ exchanger transmembrane" evidence="11">
    <location>
        <begin position="13"/>
        <end position="369"/>
    </location>
</feature>
<dbReference type="InterPro" id="IPR006153">
    <property type="entry name" value="Cation/H_exchanger_TM"/>
</dbReference>
<dbReference type="Gene3D" id="1.20.1530.20">
    <property type="match status" value="1"/>
</dbReference>
<dbReference type="Proteomes" id="UP001161325">
    <property type="component" value="Unassembled WGS sequence"/>
</dbReference>
<dbReference type="GO" id="GO:0015297">
    <property type="term" value="F:antiporter activity"/>
    <property type="evidence" value="ECO:0007669"/>
    <property type="project" value="UniProtKB-KW"/>
</dbReference>
<feature type="transmembrane region" description="Helical" evidence="10">
    <location>
        <begin position="149"/>
        <end position="166"/>
    </location>
</feature>
<evidence type="ECO:0000256" key="5">
    <source>
        <dbReference type="ARBA" id="ARBA00022989"/>
    </source>
</evidence>
<feature type="transmembrane region" description="Helical" evidence="10">
    <location>
        <begin position="172"/>
        <end position="193"/>
    </location>
</feature>
<feature type="transmembrane region" description="Helical" evidence="10">
    <location>
        <begin position="253"/>
        <end position="273"/>
    </location>
</feature>
<dbReference type="InterPro" id="IPR038770">
    <property type="entry name" value="Na+/solute_symporter_sf"/>
</dbReference>
<name>A0AA37QJA2_9BACT</name>
<keyword evidence="2" id="KW-0813">Transport</keyword>
<feature type="transmembrane region" description="Helical" evidence="10">
    <location>
        <begin position="318"/>
        <end position="340"/>
    </location>
</feature>